<evidence type="ECO:0000313" key="2">
    <source>
        <dbReference type="EMBL" id="GAN10861.1"/>
    </source>
</evidence>
<reference evidence="2" key="1">
    <citation type="submission" date="2014-09" db="EMBL/GenBank/DDBJ databases">
        <title>Draft genome sequence of an oleaginous Mucoromycotina fungus Mucor ambiguus NBRC6742.</title>
        <authorList>
            <person name="Takeda I."/>
            <person name="Yamane N."/>
            <person name="Morita T."/>
            <person name="Tamano K."/>
            <person name="Machida M."/>
            <person name="Baker S."/>
            <person name="Koike H."/>
        </authorList>
    </citation>
    <scope>NUCLEOTIDE SEQUENCE</scope>
    <source>
        <strain evidence="2">NBRC 6742</strain>
    </source>
</reference>
<keyword evidence="3" id="KW-1185">Reference proteome</keyword>
<dbReference type="AlphaFoldDB" id="A0A0C9MJ37"/>
<dbReference type="OrthoDB" id="10554091at2759"/>
<gene>
    <name evidence="2" type="ORF">MAM1_0416c10411</name>
</gene>
<dbReference type="EMBL" id="DF836705">
    <property type="protein sequence ID" value="GAN10861.1"/>
    <property type="molecule type" value="Genomic_DNA"/>
</dbReference>
<evidence type="ECO:0000256" key="1">
    <source>
        <dbReference type="SAM" id="MobiDB-lite"/>
    </source>
</evidence>
<sequence>MADAGSNNPHRQESSCEISEVTRQTYEDCISQWIRQALKDGRAFWNFDRRVDSADNAASVKAVYEFVKMQIDHKVLSSRADQRAKAQADWSYFDKERIFVKIKHRFSNDCRRNREQPGAQEARLRAERRKQRRTKAAALVATYGSACLNALKAEEVQSDEESDAEDSSKAWRVYLPLCRMHHPKLEAFYNDLIKAINEQRSAENQRLGSKSVKTHPRTDDCSRPSAIALSAKAMRHLNESDLLAEKYDL</sequence>
<organism evidence="2">
    <name type="scientific">Mucor ambiguus</name>
    <dbReference type="NCBI Taxonomy" id="91626"/>
    <lineage>
        <taxon>Eukaryota</taxon>
        <taxon>Fungi</taxon>
        <taxon>Fungi incertae sedis</taxon>
        <taxon>Mucoromycota</taxon>
        <taxon>Mucoromycotina</taxon>
        <taxon>Mucoromycetes</taxon>
        <taxon>Mucorales</taxon>
        <taxon>Mucorineae</taxon>
        <taxon>Mucoraceae</taxon>
        <taxon>Mucor</taxon>
    </lineage>
</organism>
<evidence type="ECO:0000313" key="3">
    <source>
        <dbReference type="Proteomes" id="UP000053815"/>
    </source>
</evidence>
<dbReference type="Proteomes" id="UP000053815">
    <property type="component" value="Unassembled WGS sequence"/>
</dbReference>
<name>A0A0C9MJ37_9FUNG</name>
<protein>
    <submittedName>
        <fullName evidence="2">Uncharacterized protein</fullName>
    </submittedName>
</protein>
<accession>A0A0C9MJ37</accession>
<feature type="region of interest" description="Disordered" evidence="1">
    <location>
        <begin position="202"/>
        <end position="224"/>
    </location>
</feature>
<proteinExistence type="predicted"/>